<gene>
    <name evidence="3" type="ORF">C8N28_2777</name>
</gene>
<proteinExistence type="predicted"/>
<dbReference type="InterPro" id="IPR013097">
    <property type="entry name" value="Dabb"/>
</dbReference>
<dbReference type="InterPro" id="IPR044662">
    <property type="entry name" value="HS1/DABB1-like"/>
</dbReference>
<keyword evidence="4" id="KW-1185">Reference proteome</keyword>
<dbReference type="Proteomes" id="UP000294616">
    <property type="component" value="Unassembled WGS sequence"/>
</dbReference>
<dbReference type="OrthoDB" id="7189263at2"/>
<sequence>MQRRKFIKNVAGTAVLGGLLGTSVPSVLASTKKQNEKMIVHYVLFWLREDLSQQEIKDFTGFFEELRKIPNIHTLQYGPAAKTNARGVVDNSFSYNLLVQFKSMEDITVYETHPIHLAAIEKYSKNWTKVVVHDSVL</sequence>
<dbReference type="InterPro" id="IPR006311">
    <property type="entry name" value="TAT_signal"/>
</dbReference>
<dbReference type="PROSITE" id="PS51318">
    <property type="entry name" value="TAT"/>
    <property type="match status" value="1"/>
</dbReference>
<reference evidence="3 4" key="1">
    <citation type="submission" date="2019-03" db="EMBL/GenBank/DDBJ databases">
        <title>Genomic Encyclopedia of Archaeal and Bacterial Type Strains, Phase II (KMG-II): from individual species to whole genera.</title>
        <authorList>
            <person name="Goeker M."/>
        </authorList>
    </citation>
    <scope>NUCLEOTIDE SEQUENCE [LARGE SCALE GENOMIC DNA]</scope>
    <source>
        <strain evidence="3 4">DSM 22554</strain>
    </source>
</reference>
<dbReference type="Gene3D" id="3.30.70.100">
    <property type="match status" value="1"/>
</dbReference>
<comment type="caution">
    <text evidence="3">The sequence shown here is derived from an EMBL/GenBank/DDBJ whole genome shotgun (WGS) entry which is preliminary data.</text>
</comment>
<evidence type="ECO:0000259" key="2">
    <source>
        <dbReference type="PROSITE" id="PS51502"/>
    </source>
</evidence>
<name>A0A4R1LKX9_9SPHI</name>
<dbReference type="EMBL" id="SMGO01000004">
    <property type="protein sequence ID" value="TCK79546.1"/>
    <property type="molecule type" value="Genomic_DNA"/>
</dbReference>
<dbReference type="InterPro" id="IPR011008">
    <property type="entry name" value="Dimeric_a/b-barrel"/>
</dbReference>
<dbReference type="AlphaFoldDB" id="A0A4R1LKX9"/>
<evidence type="ECO:0000313" key="4">
    <source>
        <dbReference type="Proteomes" id="UP000294616"/>
    </source>
</evidence>
<organism evidence="3 4">
    <name type="scientific">Albibacterium bauzanense</name>
    <dbReference type="NCBI Taxonomy" id="653929"/>
    <lineage>
        <taxon>Bacteria</taxon>
        <taxon>Pseudomonadati</taxon>
        <taxon>Bacteroidota</taxon>
        <taxon>Sphingobacteriia</taxon>
        <taxon>Sphingobacteriales</taxon>
        <taxon>Sphingobacteriaceae</taxon>
        <taxon>Albibacterium</taxon>
    </lineage>
</organism>
<dbReference type="SUPFAM" id="SSF54909">
    <property type="entry name" value="Dimeric alpha+beta barrel"/>
    <property type="match status" value="1"/>
</dbReference>
<evidence type="ECO:0000313" key="3">
    <source>
        <dbReference type="EMBL" id="TCK79546.1"/>
    </source>
</evidence>
<comment type="subunit">
    <text evidence="1">Homodimer.</text>
</comment>
<dbReference type="PROSITE" id="PS51502">
    <property type="entry name" value="S_R_A_B_BARREL"/>
    <property type="match status" value="1"/>
</dbReference>
<dbReference type="RefSeq" id="WP_132225887.1">
    <property type="nucleotide sequence ID" value="NZ_SMGO01000004.1"/>
</dbReference>
<dbReference type="PANTHER" id="PTHR33178:SF10">
    <property type="entry name" value="STRESS-RESPONSE A_B BARREL DOMAIN-CONTAINING PROTEIN"/>
    <property type="match status" value="1"/>
</dbReference>
<feature type="domain" description="Stress-response A/B barrel" evidence="2">
    <location>
        <begin position="39"/>
        <end position="135"/>
    </location>
</feature>
<accession>A0A4R1LKX9</accession>
<evidence type="ECO:0000256" key="1">
    <source>
        <dbReference type="ARBA" id="ARBA00011738"/>
    </source>
</evidence>
<dbReference type="PANTHER" id="PTHR33178">
    <property type="match status" value="1"/>
</dbReference>
<dbReference type="SMART" id="SM00886">
    <property type="entry name" value="Dabb"/>
    <property type="match status" value="1"/>
</dbReference>
<protein>
    <submittedName>
        <fullName evidence="3">Stress responsive alpha/beta barrel protein</fullName>
    </submittedName>
</protein>
<dbReference type="Pfam" id="PF07876">
    <property type="entry name" value="Dabb"/>
    <property type="match status" value="1"/>
</dbReference>